<dbReference type="InterPro" id="IPR002049">
    <property type="entry name" value="LE_dom"/>
</dbReference>
<evidence type="ECO:0000313" key="7">
    <source>
        <dbReference type="EMBL" id="WRT66635.1"/>
    </source>
</evidence>
<gene>
    <name evidence="7" type="ORF">IL334_003594</name>
</gene>
<dbReference type="PANTHER" id="PTHR15332:SF175">
    <property type="entry name" value="PROPROTEIN CONVERTASE SUBTILISIN_KEXIN TYPE 5-LIKE"/>
    <property type="match status" value="1"/>
</dbReference>
<feature type="compositionally biased region" description="Basic and acidic residues" evidence="3">
    <location>
        <begin position="854"/>
        <end position="868"/>
    </location>
</feature>
<keyword evidence="8" id="KW-1185">Reference proteome</keyword>
<keyword evidence="4" id="KW-1133">Transmembrane helix</keyword>
<feature type="disulfide bond" evidence="2">
    <location>
        <begin position="154"/>
        <end position="164"/>
    </location>
</feature>
<proteinExistence type="predicted"/>
<feature type="chain" id="PRO_5045898935" description="EGF-like domain-containing protein" evidence="5">
    <location>
        <begin position="21"/>
        <end position="899"/>
    </location>
</feature>
<organism evidence="7 8">
    <name type="scientific">Kwoniella shivajii</name>
    <dbReference type="NCBI Taxonomy" id="564305"/>
    <lineage>
        <taxon>Eukaryota</taxon>
        <taxon>Fungi</taxon>
        <taxon>Dikarya</taxon>
        <taxon>Basidiomycota</taxon>
        <taxon>Agaricomycotina</taxon>
        <taxon>Tremellomycetes</taxon>
        <taxon>Tremellales</taxon>
        <taxon>Cryptococcaceae</taxon>
        <taxon>Kwoniella</taxon>
    </lineage>
</organism>
<evidence type="ECO:0000313" key="8">
    <source>
        <dbReference type="Proteomes" id="UP001329825"/>
    </source>
</evidence>
<dbReference type="RefSeq" id="XP_062791375.1">
    <property type="nucleotide sequence ID" value="XM_062935324.1"/>
</dbReference>
<evidence type="ECO:0000256" key="3">
    <source>
        <dbReference type="SAM" id="MobiDB-lite"/>
    </source>
</evidence>
<feature type="signal peptide" evidence="5">
    <location>
        <begin position="1"/>
        <end position="20"/>
    </location>
</feature>
<dbReference type="InterPro" id="IPR000742">
    <property type="entry name" value="EGF"/>
</dbReference>
<dbReference type="SMART" id="SM00181">
    <property type="entry name" value="EGF"/>
    <property type="match status" value="6"/>
</dbReference>
<name>A0ABZ1CZP6_9TREE</name>
<dbReference type="GeneID" id="87955725"/>
<dbReference type="EMBL" id="CP141884">
    <property type="protein sequence ID" value="WRT66635.1"/>
    <property type="molecule type" value="Genomic_DNA"/>
</dbReference>
<reference evidence="7 8" key="1">
    <citation type="submission" date="2024-01" db="EMBL/GenBank/DDBJ databases">
        <title>Comparative genomics of Cryptococcus and Kwoniella reveals pathogenesis evolution and contrasting modes of karyotype evolution via chromosome fusion or intercentromeric recombination.</title>
        <authorList>
            <person name="Coelho M.A."/>
            <person name="David-Palma M."/>
            <person name="Shea T."/>
            <person name="Bowers K."/>
            <person name="McGinley-Smith S."/>
            <person name="Mohammad A.W."/>
            <person name="Gnirke A."/>
            <person name="Yurkov A.M."/>
            <person name="Nowrousian M."/>
            <person name="Sun S."/>
            <person name="Cuomo C.A."/>
            <person name="Heitman J."/>
        </authorList>
    </citation>
    <scope>NUCLEOTIDE SEQUENCE [LARGE SCALE GENOMIC DNA]</scope>
    <source>
        <strain evidence="7">CBS 11374</strain>
    </source>
</reference>
<evidence type="ECO:0000256" key="2">
    <source>
        <dbReference type="PROSITE-ProRule" id="PRU00076"/>
    </source>
</evidence>
<keyword evidence="4" id="KW-0472">Membrane</keyword>
<dbReference type="Gene3D" id="2.10.25.10">
    <property type="entry name" value="Laminin"/>
    <property type="match status" value="1"/>
</dbReference>
<dbReference type="PROSITE" id="PS00022">
    <property type="entry name" value="EGF_1"/>
    <property type="match status" value="1"/>
</dbReference>
<dbReference type="Pfam" id="PF23106">
    <property type="entry name" value="EGF_Teneurin"/>
    <property type="match status" value="1"/>
</dbReference>
<evidence type="ECO:0000256" key="5">
    <source>
        <dbReference type="SAM" id="SignalP"/>
    </source>
</evidence>
<dbReference type="PANTHER" id="PTHR15332">
    <property type="entry name" value="PROPROTEIN CONVERTASE SUBTILISIN_KEXIN TYPE 5-LIKE"/>
    <property type="match status" value="1"/>
</dbReference>
<accession>A0ABZ1CZP6</accession>
<dbReference type="InterPro" id="IPR009030">
    <property type="entry name" value="Growth_fac_rcpt_cys_sf"/>
</dbReference>
<dbReference type="SUPFAM" id="SSF57196">
    <property type="entry name" value="EGF/Laminin"/>
    <property type="match status" value="1"/>
</dbReference>
<feature type="compositionally biased region" description="Basic and acidic residues" evidence="3">
    <location>
        <begin position="699"/>
        <end position="709"/>
    </location>
</feature>
<feature type="disulfide bond" evidence="2">
    <location>
        <begin position="177"/>
        <end position="186"/>
    </location>
</feature>
<evidence type="ECO:0000259" key="6">
    <source>
        <dbReference type="PROSITE" id="PS50026"/>
    </source>
</evidence>
<dbReference type="SUPFAM" id="SSF57184">
    <property type="entry name" value="Growth factor receptor domain"/>
    <property type="match status" value="3"/>
</dbReference>
<keyword evidence="5" id="KW-0732">Signal</keyword>
<evidence type="ECO:0000256" key="1">
    <source>
        <dbReference type="ARBA" id="ARBA00022536"/>
    </source>
</evidence>
<dbReference type="CDD" id="cd00055">
    <property type="entry name" value="EGF_Lam"/>
    <property type="match status" value="1"/>
</dbReference>
<feature type="region of interest" description="Disordered" evidence="3">
    <location>
        <begin position="682"/>
        <end position="868"/>
    </location>
</feature>
<dbReference type="Proteomes" id="UP001329825">
    <property type="component" value="Chromosome 4"/>
</dbReference>
<keyword evidence="2" id="KW-1015">Disulfide bond</keyword>
<feature type="compositionally biased region" description="Polar residues" evidence="3">
    <location>
        <begin position="819"/>
        <end position="840"/>
    </location>
</feature>
<feature type="transmembrane region" description="Helical" evidence="4">
    <location>
        <begin position="614"/>
        <end position="636"/>
    </location>
</feature>
<sequence>MTILFSSTIAFVLSSTVSWASQVCSIDTCLKGESSSPLLAFDHSNSKYLLPGTYTSSNLTPSSSLLNITHASDTSVISLPSSPIGFTNVHYDGPETIWDNGSWSTDHWKSVYLPSSWYGILENGIVIWGAVPDKNQLPNELIGLNLMKAASSSCNPTCSSHGTCISSNLTTEVTCQCSVGWTGTSCDQCAEGYWGSSCSPGPSNCTIWDDGLSGTGACLGTSTSSLSSCSCAHGTCTSSSECVCSAGWKNNSTQSSVLCDICVEGFFEDSEENCLACPLGCGSCTLQSGTNSTATCTSCSANLSLSDTSPATCIATKGSCVDGTFYDESSSSCMSCSPACSTCTGPSTSECLSCATPRVNLQGSCVYYDASTGVCDTLLSALTGVYVVNLEKSECDACPLGCLECHIPSFSNVKGYNTSQCSSCQEGYLLEDGQCIKKCNTGWYLPEGSAGKNGTCERCDSTCSTCLSASTTCTSCPSPLFAFGGTCISTCPDSTTPLNGTCVPCPPDCQFCSSPTACTVCPTSRPVLKDGRCIEYCPKDEYFDSSVKRCQACDWRCSSCANKDPEGCTSCQDGYILREGQCTSSVDSCGKGGFANGYGNCLSDFIKKTNHKKYYSLFAVIVLILGGGGIGFWLYVRRERKKTRQATRDFGDKLDDHTVQERLRTLRLERVLGLERVHTYSPNAAPASSRTQSGLGDGYEEKRSKRFKELLLPSRRKKRDDSEMEMEMKSTNFAPDFDKMSYRSSQPPPPYIPSEFEHTSSGDLKNAPSYSSSDSRSHPGSVSNPDRRDSLDSIPTPTLPSFVYSSKTSLKPVTKPNDTRSGTKVLSMSSPISPQTQMTSLMPPPRPGMIRTNTQDKEKEVDRRGDDHGDWEMERRLRELWPNLDKENEKEKRKAQGWI</sequence>
<dbReference type="Gene3D" id="2.10.220.10">
    <property type="entry name" value="Hormone Receptor, Insulin-like Growth Factor Receptor 1, Chain A, domain 2"/>
    <property type="match status" value="4"/>
</dbReference>
<feature type="compositionally biased region" description="Polar residues" evidence="3">
    <location>
        <begin position="682"/>
        <end position="694"/>
    </location>
</feature>
<evidence type="ECO:0000256" key="4">
    <source>
        <dbReference type="SAM" id="Phobius"/>
    </source>
</evidence>
<dbReference type="PROSITE" id="PS50026">
    <property type="entry name" value="EGF_3"/>
    <property type="match status" value="1"/>
</dbReference>
<keyword evidence="1 2" id="KW-0245">EGF-like domain</keyword>
<feature type="disulfide bond" evidence="2">
    <location>
        <begin position="158"/>
        <end position="175"/>
    </location>
</feature>
<dbReference type="SMART" id="SM00261">
    <property type="entry name" value="FU"/>
    <property type="match status" value="6"/>
</dbReference>
<protein>
    <recommendedName>
        <fullName evidence="6">EGF-like domain-containing protein</fullName>
    </recommendedName>
</protein>
<dbReference type="InterPro" id="IPR006212">
    <property type="entry name" value="Furin_repeat"/>
</dbReference>
<dbReference type="CDD" id="cd00064">
    <property type="entry name" value="FU"/>
    <property type="match status" value="3"/>
</dbReference>
<keyword evidence="4" id="KW-0812">Transmembrane</keyword>
<feature type="domain" description="EGF-like" evidence="6">
    <location>
        <begin position="150"/>
        <end position="187"/>
    </location>
</feature>
<feature type="compositionally biased region" description="Low complexity" evidence="3">
    <location>
        <begin position="769"/>
        <end position="783"/>
    </location>
</feature>